<dbReference type="Gene3D" id="3.10.310.50">
    <property type="match status" value="1"/>
</dbReference>
<keyword evidence="3" id="KW-1185">Reference proteome</keyword>
<organism evidence="2 3">
    <name type="scientific">Cupriavidus malaysiensis</name>
    <dbReference type="NCBI Taxonomy" id="367825"/>
    <lineage>
        <taxon>Bacteria</taxon>
        <taxon>Pseudomonadati</taxon>
        <taxon>Pseudomonadota</taxon>
        <taxon>Betaproteobacteria</taxon>
        <taxon>Burkholderiales</taxon>
        <taxon>Burkholderiaceae</taxon>
        <taxon>Cupriavidus</taxon>
    </lineage>
</organism>
<sequence length="166" mass="18746">MANLQRMARHLLMTHWRVRRTFPHETLLAIEQAIATSESTHIGQLRFAVEGALSFAALSKGLTARERAIEVFSHLHVWDTEHNNGVLIYLLLADRSVEIVADRGIHARVKQEEWDAICRQMEDTFRRNEFKQGVLRGIEAIGSLLATHFPTGVGGTDELLNTPVIL</sequence>
<protein>
    <recommendedName>
        <fullName evidence="1">TPM domain-containing protein</fullName>
    </recommendedName>
</protein>
<dbReference type="PANTHER" id="PTHR30373:SF8">
    <property type="entry name" value="BLL7265 PROTEIN"/>
    <property type="match status" value="1"/>
</dbReference>
<gene>
    <name evidence="2" type="ORF">BKK80_22035</name>
</gene>
<dbReference type="RefSeq" id="WP_071071266.1">
    <property type="nucleotide sequence ID" value="NZ_CP017755.1"/>
</dbReference>
<reference evidence="2 3" key="1">
    <citation type="submission" date="2016-10" db="EMBL/GenBank/DDBJ databases">
        <title>Complete genome sequences of three Cupriavidus strains isolated from various Malaysian environments.</title>
        <authorList>
            <person name="Abdullah A.A.-A."/>
            <person name="Shafie N.A.H."/>
            <person name="Lau N.S."/>
        </authorList>
    </citation>
    <scope>NUCLEOTIDE SEQUENCE [LARGE SCALE GENOMIC DNA]</scope>
    <source>
        <strain evidence="2 3">USMAA1020</strain>
    </source>
</reference>
<dbReference type="PANTHER" id="PTHR30373">
    <property type="entry name" value="UPF0603 PROTEIN YGCG"/>
    <property type="match status" value="1"/>
</dbReference>
<evidence type="ECO:0000259" key="1">
    <source>
        <dbReference type="Pfam" id="PF04536"/>
    </source>
</evidence>
<dbReference type="Pfam" id="PF04536">
    <property type="entry name" value="TPM_phosphatase"/>
    <property type="match status" value="1"/>
</dbReference>
<dbReference type="InterPro" id="IPR007621">
    <property type="entry name" value="TPM_dom"/>
</dbReference>
<evidence type="ECO:0000313" key="2">
    <source>
        <dbReference type="EMBL" id="AOZ08622.1"/>
    </source>
</evidence>
<accession>A0ABN4TML3</accession>
<dbReference type="EMBL" id="CP017755">
    <property type="protein sequence ID" value="AOZ08622.1"/>
    <property type="molecule type" value="Genomic_DNA"/>
</dbReference>
<feature type="domain" description="TPM" evidence="1">
    <location>
        <begin position="25"/>
        <end position="142"/>
    </location>
</feature>
<proteinExistence type="predicted"/>
<name>A0ABN4TML3_9BURK</name>
<evidence type="ECO:0000313" key="3">
    <source>
        <dbReference type="Proteomes" id="UP000177515"/>
    </source>
</evidence>
<dbReference type="Proteomes" id="UP000177515">
    <property type="component" value="Chromosome 2"/>
</dbReference>